<organism evidence="1">
    <name type="scientific">marine sediment metagenome</name>
    <dbReference type="NCBI Taxonomy" id="412755"/>
    <lineage>
        <taxon>unclassified sequences</taxon>
        <taxon>metagenomes</taxon>
        <taxon>ecological metagenomes</taxon>
    </lineage>
</organism>
<protein>
    <submittedName>
        <fullName evidence="1">Uncharacterized protein</fullName>
    </submittedName>
</protein>
<dbReference type="AlphaFoldDB" id="X0VSV0"/>
<evidence type="ECO:0000313" key="1">
    <source>
        <dbReference type="EMBL" id="GAG14237.1"/>
    </source>
</evidence>
<reference evidence="1" key="1">
    <citation type="journal article" date="2014" name="Front. Microbiol.">
        <title>High frequency of phylogenetically diverse reductive dehalogenase-homologous genes in deep subseafloor sedimentary metagenomes.</title>
        <authorList>
            <person name="Kawai M."/>
            <person name="Futagami T."/>
            <person name="Toyoda A."/>
            <person name="Takaki Y."/>
            <person name="Nishi S."/>
            <person name="Hori S."/>
            <person name="Arai W."/>
            <person name="Tsubouchi T."/>
            <person name="Morono Y."/>
            <person name="Uchiyama I."/>
            <person name="Ito T."/>
            <person name="Fujiyama A."/>
            <person name="Inagaki F."/>
            <person name="Takami H."/>
        </authorList>
    </citation>
    <scope>NUCLEOTIDE SEQUENCE</scope>
    <source>
        <strain evidence="1">Expedition CK06-06</strain>
    </source>
</reference>
<accession>X0VSV0</accession>
<proteinExistence type="predicted"/>
<gene>
    <name evidence="1" type="ORF">S01H1_57545</name>
</gene>
<feature type="non-terminal residue" evidence="1">
    <location>
        <position position="148"/>
    </location>
</feature>
<comment type="caution">
    <text evidence="1">The sequence shown here is derived from an EMBL/GenBank/DDBJ whole genome shotgun (WGS) entry which is preliminary data.</text>
</comment>
<name>X0VSV0_9ZZZZ</name>
<dbReference type="EMBL" id="BARS01037532">
    <property type="protein sequence ID" value="GAG14237.1"/>
    <property type="molecule type" value="Genomic_DNA"/>
</dbReference>
<sequence>MAQYRVGTVTVTNADATVVGVGTEFDTEVTAGDLFAIDVDNTIYRVASVTDALNLELTSTYADVTSAGEAYSITRDFTAPDNLPLPVKGDVQTALVVNEAIVLMQAKFLNTRILVKTAGDTLVANDSFTHFTNEGAGGTLIWYCLRRL</sequence>